<evidence type="ECO:0000313" key="3">
    <source>
        <dbReference type="EMBL" id="AGL61848.1"/>
    </source>
</evidence>
<dbReference type="KEGG" id="saal:L336_0137"/>
<accession>R4PK17</accession>
<evidence type="ECO:0000256" key="2">
    <source>
        <dbReference type="SAM" id="Phobius"/>
    </source>
</evidence>
<gene>
    <name evidence="3" type="ORF">L336_0137</name>
</gene>
<keyword evidence="2" id="KW-1133">Transmembrane helix</keyword>
<sequence length="107" mass="11624">MDSELSTSDDMPSAEVLAAQERDLTLQPLTDNVKPDDLPDEQVVNQHLVAGPLANPPIDTEQTRGELGAHEYQHEHARSGHIVTFLVGGVVVTILTVATYILSTRIL</sequence>
<protein>
    <submittedName>
        <fullName evidence="3">Uncharacterized protein</fullName>
    </submittedName>
</protein>
<dbReference type="EMBL" id="CP005957">
    <property type="protein sequence ID" value="AGL61848.1"/>
    <property type="molecule type" value="Genomic_DNA"/>
</dbReference>
<evidence type="ECO:0000313" key="4">
    <source>
        <dbReference type="Proteomes" id="UP000013893"/>
    </source>
</evidence>
<feature type="region of interest" description="Disordered" evidence="1">
    <location>
        <begin position="1"/>
        <end position="30"/>
    </location>
</feature>
<keyword evidence="4" id="KW-1185">Reference proteome</keyword>
<reference evidence="3 4" key="1">
    <citation type="journal article" date="2013" name="Nat. Biotechnol.">
        <title>Genome sequences of rare, uncultured bacteria obtained by differential coverage binning of multiple metagenomes.</title>
        <authorList>
            <person name="Albertsen M."/>
            <person name="Hugenholtz P."/>
            <person name="Skarshewski A."/>
            <person name="Nielsen K.L."/>
            <person name="Tyson G.W."/>
            <person name="Nielsen P.H."/>
        </authorList>
    </citation>
    <scope>NUCLEOTIDE SEQUENCE [LARGE SCALE GENOMIC DNA]</scope>
    <source>
        <strain evidence="3">TM71</strain>
    </source>
</reference>
<dbReference type="AlphaFoldDB" id="R4PK17"/>
<proteinExistence type="predicted"/>
<dbReference type="HOGENOM" id="CLU_2205254_0_0_0"/>
<evidence type="ECO:0000256" key="1">
    <source>
        <dbReference type="SAM" id="MobiDB-lite"/>
    </source>
</evidence>
<feature type="transmembrane region" description="Helical" evidence="2">
    <location>
        <begin position="82"/>
        <end position="102"/>
    </location>
</feature>
<feature type="compositionally biased region" description="Polar residues" evidence="1">
    <location>
        <begin position="1"/>
        <end position="10"/>
    </location>
</feature>
<name>R4PK17_9BACT</name>
<dbReference type="RefSeq" id="WP_015641299.1">
    <property type="nucleotide sequence ID" value="NC_021219.1"/>
</dbReference>
<organism evidence="3 4">
    <name type="scientific">Candidatus Saccharimonas aalborgensis</name>
    <dbReference type="NCBI Taxonomy" id="1332188"/>
    <lineage>
        <taxon>Bacteria</taxon>
        <taxon>Candidatus Saccharimonadota</taxon>
        <taxon>Candidatus Saccharimonadia</taxon>
        <taxon>Candidatus Saccharimonadales</taxon>
        <taxon>Candidatus Saccharimonadaceae</taxon>
        <taxon>Candidatus Saccharimonas</taxon>
    </lineage>
</organism>
<keyword evidence="2" id="KW-0472">Membrane</keyword>
<dbReference type="Proteomes" id="UP000013893">
    <property type="component" value="Chromosome"/>
</dbReference>
<keyword evidence="2" id="KW-0812">Transmembrane</keyword>